<dbReference type="RefSeq" id="WP_106075523.1">
    <property type="nucleotide sequence ID" value="NZ_MTBD01000001.1"/>
</dbReference>
<dbReference type="OrthoDB" id="8596093at2"/>
<reference evidence="1 2" key="1">
    <citation type="submission" date="2017-01" db="EMBL/GenBank/DDBJ databases">
        <title>New insights into the genetic diversity of Chromobacterium isolated from tropical freshwater lake.</title>
        <authorList>
            <person name="Santos A.B."/>
            <person name="Nascimento A.M."/>
            <person name="Da Silva P.C."/>
        </authorList>
    </citation>
    <scope>NUCLEOTIDE SEQUENCE [LARGE SCALE GENOMIC DNA]</scope>
    <source>
        <strain evidence="1 2">56AF</strain>
    </source>
</reference>
<protein>
    <recommendedName>
        <fullName evidence="3">Phage tail protein</fullName>
    </recommendedName>
</protein>
<dbReference type="Proteomes" id="UP000239469">
    <property type="component" value="Unassembled WGS sequence"/>
</dbReference>
<name>A0A2S9XAA5_9NEIS</name>
<dbReference type="InterPro" id="IPR003458">
    <property type="entry name" value="Phage_T4_Gp38_tail_assem"/>
</dbReference>
<gene>
    <name evidence="1" type="ORF">BUE93_01085</name>
</gene>
<dbReference type="AlphaFoldDB" id="A0A2S9XAA5"/>
<evidence type="ECO:0008006" key="3">
    <source>
        <dbReference type="Google" id="ProtNLM"/>
    </source>
</evidence>
<accession>A0A2S9XAA5</accession>
<evidence type="ECO:0000313" key="2">
    <source>
        <dbReference type="Proteomes" id="UP000239469"/>
    </source>
</evidence>
<dbReference type="EMBL" id="MTBD01000001">
    <property type="protein sequence ID" value="PRP72655.1"/>
    <property type="molecule type" value="Genomic_DNA"/>
</dbReference>
<comment type="caution">
    <text evidence="1">The sequence shown here is derived from an EMBL/GenBank/DDBJ whole genome shotgun (WGS) entry which is preliminary data.</text>
</comment>
<evidence type="ECO:0000313" key="1">
    <source>
        <dbReference type="EMBL" id="PRP72655.1"/>
    </source>
</evidence>
<organism evidence="1 2">
    <name type="scientific">Chromobacterium amazonense</name>
    <dbReference type="NCBI Taxonomy" id="1382803"/>
    <lineage>
        <taxon>Bacteria</taxon>
        <taxon>Pseudomonadati</taxon>
        <taxon>Pseudomonadota</taxon>
        <taxon>Betaproteobacteria</taxon>
        <taxon>Neisseriales</taxon>
        <taxon>Chromobacteriaceae</taxon>
        <taxon>Chromobacterium</taxon>
    </lineage>
</organism>
<proteinExistence type="predicted"/>
<dbReference type="Pfam" id="PF02413">
    <property type="entry name" value="Caudo_TAP"/>
    <property type="match status" value="1"/>
</dbReference>
<sequence>MTDTNKTVHAYHPQTGEYLGPTMADPSPLQPGVWLLPAYSTEQQPPVTAERQAAIFSNGSWSILPDWRAVKLWSTDTAQPVQARLGDTPDSLRATLLEPCEFPAWDGKGWAINKSAQAAALAQKTNAELKQRLADAYAARRPLEDAESLGIASAAELDKLAAWKRYCVELSRLPDLAMWPRLVETDWPKQPA</sequence>